<reference evidence="2" key="1">
    <citation type="journal article" date="2014" name="Front. Microbiol.">
        <title>High frequency of phylogenetically diverse reductive dehalogenase-homologous genes in deep subseafloor sedimentary metagenomes.</title>
        <authorList>
            <person name="Kawai M."/>
            <person name="Futagami T."/>
            <person name="Toyoda A."/>
            <person name="Takaki Y."/>
            <person name="Nishi S."/>
            <person name="Hori S."/>
            <person name="Arai W."/>
            <person name="Tsubouchi T."/>
            <person name="Morono Y."/>
            <person name="Uchiyama I."/>
            <person name="Ito T."/>
            <person name="Fujiyama A."/>
            <person name="Inagaki F."/>
            <person name="Takami H."/>
        </authorList>
    </citation>
    <scope>NUCLEOTIDE SEQUENCE</scope>
    <source>
        <strain evidence="2">Expedition CK06-06</strain>
    </source>
</reference>
<dbReference type="AlphaFoldDB" id="X1H933"/>
<accession>X1H933</accession>
<comment type="caution">
    <text evidence="2">The sequence shown here is derived from an EMBL/GenBank/DDBJ whole genome shotgun (WGS) entry which is preliminary data.</text>
</comment>
<keyword evidence="1" id="KW-1133">Transmembrane helix</keyword>
<gene>
    <name evidence="2" type="ORF">S03H2_38094</name>
</gene>
<dbReference type="EMBL" id="BARU01023473">
    <property type="protein sequence ID" value="GAH53550.1"/>
    <property type="molecule type" value="Genomic_DNA"/>
</dbReference>
<keyword evidence="1" id="KW-0472">Membrane</keyword>
<feature type="transmembrane region" description="Helical" evidence="1">
    <location>
        <begin position="20"/>
        <end position="44"/>
    </location>
</feature>
<protein>
    <submittedName>
        <fullName evidence="2">Uncharacterized protein</fullName>
    </submittedName>
</protein>
<proteinExistence type="predicted"/>
<name>X1H933_9ZZZZ</name>
<evidence type="ECO:0000313" key="2">
    <source>
        <dbReference type="EMBL" id="GAH53550.1"/>
    </source>
</evidence>
<keyword evidence="1" id="KW-0812">Transmembrane</keyword>
<evidence type="ECO:0000256" key="1">
    <source>
        <dbReference type="SAM" id="Phobius"/>
    </source>
</evidence>
<sequence length="49" mass="5478">MLPSESMLDIELIMDSVFIGSTAFVIFLGIYVLVWAIASIVRLFKSLAR</sequence>
<organism evidence="2">
    <name type="scientific">marine sediment metagenome</name>
    <dbReference type="NCBI Taxonomy" id="412755"/>
    <lineage>
        <taxon>unclassified sequences</taxon>
        <taxon>metagenomes</taxon>
        <taxon>ecological metagenomes</taxon>
    </lineage>
</organism>